<dbReference type="PANTHER" id="PTHR24372:SF77">
    <property type="entry name" value="G-PROTEIN COUPLED RECEPTORS FAMILY 1 PROFILE DOMAIN-CONTAINING PROTEIN"/>
    <property type="match status" value="1"/>
</dbReference>
<dbReference type="AlphaFoldDB" id="A0A7D9I0B3"/>
<sequence>MEDLLDATISDLKAAFFGQENSKELLSRVEDIIPIESQKYNIVSVKGNDVRFKATIKTNYLKDEDDITNFIGKNTHSEDFNSTIDIEWNHNHPIQSLHSLSFKDIPTAVTNNISEMFNSGLLPGAAYREFLRQLKSECKDDLEFHKRFSDRSQAPPRKDFNDIYTNFKKERFGTTSLSDMLCALEQRIKCLQEKDEDYTIEFQEDLSGNAIDDFPEDLFASLSSLKSLKVDHFTLCCYAEKAIPSVSCTSLQDNGISSCDELLKNTVLKYSIWVLGILAFAGNFGVILWRVIAKDKNQVNSFLLTHLAVADFLMGVYMLLIAYKDKLWDGVYFKHDMSWRASALCIFAGVISTISSEVSVFTLTLITVDRVVCIVFPFKFRRMSMKRALHLTTLIWILGIALAIIPIMNDAYFYDYRQRTHFYGRSPVCLPFELSSEKSPGWEYSAFVFLGLNGTSFIFIVVAYLAMYRTITKAGNAVRSTRANQNSTIAKRMLFIILTDFFCWFPVIIISILALANSLHDPQKQVYAWIAVFVLPINSSINPLLYTFSTPLVRGSAATKRAPKKSQKKLNEVRTANVKPNTAVKMLNDAYVNDDAIITLSPIQEKPSDAEARRENNQHRVFERCVYNRLIAHVSINLHHLQFGFLRSKSTTAQLLQVLQEIGEKLDKRVQTDTIYLDFAKAFDRVDHLLLVRKLKKFGIGGTLLKWFEDYLTNRHQRVTVLGKTSHSLPVLSGVPQGSILGPLLFVIYVNDLPQETSTSSIALYADDTKCYGPVRSHKDKQYLQKDLDGINNWCELWRMDLNQSKCEVLSVTRNLKLVPSSYHLKFDTPIKRTNAQKDLGVIITSDLKWNQHVSMVCAKANKMLGFIKRSSMDIRNEKTSLALYKTMVRSQMAYCTQIWSPQSIHFITAILVKMCWKYHFLVKHTRLETSKKLMET</sequence>
<dbReference type="GO" id="GO:0005886">
    <property type="term" value="C:plasma membrane"/>
    <property type="evidence" value="ECO:0007669"/>
    <property type="project" value="TreeGrafter"/>
</dbReference>
<dbReference type="Proteomes" id="UP001152795">
    <property type="component" value="Unassembled WGS sequence"/>
</dbReference>
<evidence type="ECO:0000256" key="5">
    <source>
        <dbReference type="ARBA" id="ARBA00022989"/>
    </source>
</evidence>
<dbReference type="GO" id="GO:0008528">
    <property type="term" value="F:G protein-coupled peptide receptor activity"/>
    <property type="evidence" value="ECO:0007669"/>
    <property type="project" value="TreeGrafter"/>
</dbReference>
<evidence type="ECO:0000256" key="1">
    <source>
        <dbReference type="ARBA" id="ARBA00004370"/>
    </source>
</evidence>
<name>A0A7D9I0B3_PARCT</name>
<reference evidence="7" key="1">
    <citation type="submission" date="2020-04" db="EMBL/GenBank/DDBJ databases">
        <authorList>
            <person name="Alioto T."/>
            <person name="Alioto T."/>
            <person name="Gomez Garrido J."/>
        </authorList>
    </citation>
    <scope>NUCLEOTIDE SEQUENCE</scope>
    <source>
        <strain evidence="7">A484AB</strain>
    </source>
</reference>
<dbReference type="PROSITE" id="PS50878">
    <property type="entry name" value="RT_POL"/>
    <property type="match status" value="1"/>
</dbReference>
<dbReference type="CDD" id="cd15137">
    <property type="entry name" value="7tmA_Relaxin_R"/>
    <property type="match status" value="1"/>
</dbReference>
<dbReference type="PROSITE" id="PS50262">
    <property type="entry name" value="G_PROTEIN_RECEP_F1_2"/>
    <property type="match status" value="1"/>
</dbReference>
<evidence type="ECO:0000256" key="4">
    <source>
        <dbReference type="ARBA" id="ARBA00022737"/>
    </source>
</evidence>
<keyword evidence="7" id="KW-0675">Receptor</keyword>
<dbReference type="SMART" id="SM01381">
    <property type="entry name" value="7TM_GPCR_Srsx"/>
    <property type="match status" value="1"/>
</dbReference>
<dbReference type="PRINTS" id="PR00237">
    <property type="entry name" value="GPCRRHODOPSN"/>
</dbReference>
<gene>
    <name evidence="7" type="ORF">PACLA_8A063350</name>
</gene>
<protein>
    <submittedName>
        <fullName evidence="7">G- coupled receptor GRL101-like</fullName>
    </submittedName>
</protein>
<feature type="non-terminal residue" evidence="7">
    <location>
        <position position="937"/>
    </location>
</feature>
<dbReference type="GO" id="GO:0009755">
    <property type="term" value="P:hormone-mediated signaling pathway"/>
    <property type="evidence" value="ECO:0007669"/>
    <property type="project" value="TreeGrafter"/>
</dbReference>
<comment type="subcellular location">
    <subcellularLocation>
        <location evidence="1">Membrane</location>
    </subcellularLocation>
</comment>
<keyword evidence="4" id="KW-0677">Repeat</keyword>
<dbReference type="OrthoDB" id="426210at2759"/>
<dbReference type="InterPro" id="IPR017452">
    <property type="entry name" value="GPCR_Rhodpsn_7TM"/>
</dbReference>
<dbReference type="SUPFAM" id="SSF56672">
    <property type="entry name" value="DNA/RNA polymerases"/>
    <property type="match status" value="1"/>
</dbReference>
<dbReference type="EMBL" id="CACRXK020003039">
    <property type="protein sequence ID" value="CAB3997169.1"/>
    <property type="molecule type" value="Genomic_DNA"/>
</dbReference>
<keyword evidence="6" id="KW-0472">Membrane</keyword>
<keyword evidence="5" id="KW-1133">Transmembrane helix</keyword>
<keyword evidence="3" id="KW-0812">Transmembrane</keyword>
<evidence type="ECO:0000256" key="3">
    <source>
        <dbReference type="ARBA" id="ARBA00022692"/>
    </source>
</evidence>
<dbReference type="CDD" id="cd01650">
    <property type="entry name" value="RT_nLTR_like"/>
    <property type="match status" value="1"/>
</dbReference>
<keyword evidence="2" id="KW-0433">Leucine-rich repeat</keyword>
<evidence type="ECO:0000313" key="8">
    <source>
        <dbReference type="Proteomes" id="UP001152795"/>
    </source>
</evidence>
<dbReference type="Gene3D" id="1.20.1070.10">
    <property type="entry name" value="Rhodopsin 7-helix transmembrane proteins"/>
    <property type="match status" value="1"/>
</dbReference>
<comment type="caution">
    <text evidence="7">The sequence shown here is derived from an EMBL/GenBank/DDBJ whole genome shotgun (WGS) entry which is preliminary data.</text>
</comment>
<dbReference type="Pfam" id="PF00078">
    <property type="entry name" value="RVT_1"/>
    <property type="match status" value="1"/>
</dbReference>
<dbReference type="FunFam" id="1.20.1070.10:FF:000393">
    <property type="entry name" value="Predicted protein"/>
    <property type="match status" value="1"/>
</dbReference>
<evidence type="ECO:0000313" key="7">
    <source>
        <dbReference type="EMBL" id="CAB3997169.1"/>
    </source>
</evidence>
<dbReference type="InterPro" id="IPR000477">
    <property type="entry name" value="RT_dom"/>
</dbReference>
<dbReference type="SUPFAM" id="SSF81321">
    <property type="entry name" value="Family A G protein-coupled receptor-like"/>
    <property type="match status" value="1"/>
</dbReference>
<proteinExistence type="predicted"/>
<dbReference type="GO" id="GO:0007189">
    <property type="term" value="P:adenylate cyclase-activating G protein-coupled receptor signaling pathway"/>
    <property type="evidence" value="ECO:0007669"/>
    <property type="project" value="TreeGrafter"/>
</dbReference>
<dbReference type="InterPro" id="IPR043502">
    <property type="entry name" value="DNA/RNA_pol_sf"/>
</dbReference>
<accession>A0A7D9I0B3</accession>
<dbReference type="PANTHER" id="PTHR24372">
    <property type="entry name" value="GLYCOPROTEIN HORMONE RECEPTOR"/>
    <property type="match status" value="1"/>
</dbReference>
<keyword evidence="8" id="KW-1185">Reference proteome</keyword>
<dbReference type="InterPro" id="IPR000276">
    <property type="entry name" value="GPCR_Rhodpsn"/>
</dbReference>
<organism evidence="7 8">
    <name type="scientific">Paramuricea clavata</name>
    <name type="common">Red gorgonian</name>
    <name type="synonym">Violescent sea-whip</name>
    <dbReference type="NCBI Taxonomy" id="317549"/>
    <lineage>
        <taxon>Eukaryota</taxon>
        <taxon>Metazoa</taxon>
        <taxon>Cnidaria</taxon>
        <taxon>Anthozoa</taxon>
        <taxon>Octocorallia</taxon>
        <taxon>Malacalcyonacea</taxon>
        <taxon>Plexauridae</taxon>
        <taxon>Paramuricea</taxon>
    </lineage>
</organism>
<evidence type="ECO:0000256" key="6">
    <source>
        <dbReference type="ARBA" id="ARBA00023136"/>
    </source>
</evidence>
<evidence type="ECO:0000256" key="2">
    <source>
        <dbReference type="ARBA" id="ARBA00022614"/>
    </source>
</evidence>
<dbReference type="Pfam" id="PF00001">
    <property type="entry name" value="7tm_1"/>
    <property type="match status" value="1"/>
</dbReference>